<dbReference type="Proteomes" id="UP001344906">
    <property type="component" value="Unassembled WGS sequence"/>
</dbReference>
<name>A0ABQ6FMX8_9CHLR</name>
<dbReference type="PANTHER" id="PTHR33642">
    <property type="entry name" value="COX1/OXI3 INTRON 1 PROTEIN-RELATED"/>
    <property type="match status" value="1"/>
</dbReference>
<evidence type="ECO:0000259" key="1">
    <source>
        <dbReference type="PROSITE" id="PS50878"/>
    </source>
</evidence>
<dbReference type="CDD" id="cd01651">
    <property type="entry name" value="RT_G2_intron"/>
    <property type="match status" value="1"/>
</dbReference>
<keyword evidence="2" id="KW-0695">RNA-directed DNA polymerase</keyword>
<dbReference type="PANTHER" id="PTHR33642:SF4">
    <property type="entry name" value="COX1_OXI3 INTRON 1 PROTEIN-RELATED"/>
    <property type="match status" value="1"/>
</dbReference>
<evidence type="ECO:0000313" key="2">
    <source>
        <dbReference type="EMBL" id="GLV54965.1"/>
    </source>
</evidence>
<dbReference type="InterPro" id="IPR043502">
    <property type="entry name" value="DNA/RNA_pol_sf"/>
</dbReference>
<keyword evidence="2" id="KW-0548">Nucleotidyltransferase</keyword>
<protein>
    <submittedName>
        <fullName evidence="2">Reverse transcriptase</fullName>
    </submittedName>
</protein>
<proteinExistence type="predicted"/>
<dbReference type="Pfam" id="PF00078">
    <property type="entry name" value="RVT_1"/>
    <property type="match status" value="1"/>
</dbReference>
<reference evidence="2 3" key="1">
    <citation type="submission" date="2023-02" db="EMBL/GenBank/DDBJ databases">
        <title>Dictyobacter halimunensis sp. nov., a new member of the class Ktedonobacteria from forest soil in a geothermal area.</title>
        <authorList>
            <person name="Rachmania M.K."/>
            <person name="Ningsih F."/>
            <person name="Sakai Y."/>
            <person name="Yabe S."/>
            <person name="Yokota A."/>
            <person name="Sjamsuridzal W."/>
        </authorList>
    </citation>
    <scope>NUCLEOTIDE SEQUENCE [LARGE SCALE GENOMIC DNA]</scope>
    <source>
        <strain evidence="2 3">S3.2.2.5</strain>
    </source>
</reference>
<organism evidence="2 3">
    <name type="scientific">Dictyobacter halimunensis</name>
    <dbReference type="NCBI Taxonomy" id="3026934"/>
    <lineage>
        <taxon>Bacteria</taxon>
        <taxon>Bacillati</taxon>
        <taxon>Chloroflexota</taxon>
        <taxon>Ktedonobacteria</taxon>
        <taxon>Ktedonobacterales</taxon>
        <taxon>Dictyobacteraceae</taxon>
        <taxon>Dictyobacter</taxon>
    </lineage>
</organism>
<dbReference type="PROSITE" id="PS50878">
    <property type="entry name" value="RT_POL"/>
    <property type="match status" value="1"/>
</dbReference>
<dbReference type="EMBL" id="BSRI01000001">
    <property type="protein sequence ID" value="GLV54965.1"/>
    <property type="molecule type" value="Genomic_DNA"/>
</dbReference>
<dbReference type="RefSeq" id="WP_338248886.1">
    <property type="nucleotide sequence ID" value="NZ_BSRI01000001.1"/>
</dbReference>
<feature type="domain" description="Reverse transcriptase" evidence="1">
    <location>
        <begin position="70"/>
        <end position="361"/>
    </location>
</feature>
<dbReference type="CDD" id="cd00085">
    <property type="entry name" value="HNHc"/>
    <property type="match status" value="1"/>
</dbReference>
<dbReference type="GO" id="GO:0003964">
    <property type="term" value="F:RNA-directed DNA polymerase activity"/>
    <property type="evidence" value="ECO:0007669"/>
    <property type="project" value="UniProtKB-KW"/>
</dbReference>
<sequence>MSQKIPERLEALRKLNSSRQWVNNDLYRLMFKEDLYIIAYERIKSKPGNMTPGTDGETIDGFSLSTVREIIEAMRSESFRFQPVRQSFIPKANGKMRKLGIPSAKDKIVQQAIYTILEAIYDSPQTPYFCETSHGFRPNHSCHTALREIREAWSAVNWFIEGDIRSCFDEVDHQTLVSILRKKIKDERFLNLIWKLLNAGYMDLHGARKDSLVGTPQGSIASPILANVYLHELDEFVETLRTKREKGKVKARNPLYHQLSEKKRRMAKQGKTRTREFRELVKRLRTLPSVVVDDPHFTRLKYLRYADDWIIGLCGSRKLADEIKQEMKDFLKEKLKLTLSEEKTRITNAKAEEAFFLGTILKIGNGENAKVTLCTSRSGKKVKRRSTGWETVMEAPMPKLTKRLSERGFCTAEGFPIAKAGWAYLDTDQIINLYSSINRGIQNYYAFVDNWSKLSRIQYILRYSLAKTLAMKHKISLPKVFKRFGKNLTIVIKGKEGKKDREVSFHSNQNWSKDRDAFQGSTAPNVDRVRMATQMRTRSKLGLPCCICGESAEQIVMHHVRHIRKLSHRREPTGFNRILRKINRKQIPVCGSCHGKIHRGEYDAVKLTDLAYIPS</sequence>
<dbReference type="InterPro" id="IPR003615">
    <property type="entry name" value="HNH_nuc"/>
</dbReference>
<dbReference type="SUPFAM" id="SSF56672">
    <property type="entry name" value="DNA/RNA polymerases"/>
    <property type="match status" value="1"/>
</dbReference>
<gene>
    <name evidence="2" type="ORF">KDH_18120</name>
</gene>
<dbReference type="InterPro" id="IPR024937">
    <property type="entry name" value="Domain_X"/>
</dbReference>
<accession>A0ABQ6FMX8</accession>
<dbReference type="InterPro" id="IPR000477">
    <property type="entry name" value="RT_dom"/>
</dbReference>
<evidence type="ECO:0000313" key="3">
    <source>
        <dbReference type="Proteomes" id="UP001344906"/>
    </source>
</evidence>
<keyword evidence="2" id="KW-0808">Transferase</keyword>
<dbReference type="Pfam" id="PF01348">
    <property type="entry name" value="Intron_maturas2"/>
    <property type="match status" value="1"/>
</dbReference>
<comment type="caution">
    <text evidence="2">The sequence shown here is derived from an EMBL/GenBank/DDBJ whole genome shotgun (WGS) entry which is preliminary data.</text>
</comment>
<keyword evidence="3" id="KW-1185">Reference proteome</keyword>